<evidence type="ECO:0000256" key="1">
    <source>
        <dbReference type="ARBA" id="ARBA00022723"/>
    </source>
</evidence>
<keyword evidence="1" id="KW-0479">Metal-binding</keyword>
<reference evidence="12" key="1">
    <citation type="submission" date="2021-02" db="EMBL/GenBank/DDBJ databases">
        <authorList>
            <person name="Nowell W R."/>
        </authorList>
    </citation>
    <scope>NUCLEOTIDE SEQUENCE</scope>
</reference>
<protein>
    <recommendedName>
        <fullName evidence="11">C2H2-type domain-containing protein</fullName>
    </recommendedName>
</protein>
<keyword evidence="7" id="KW-0804">Transcription</keyword>
<feature type="compositionally biased region" description="Basic and acidic residues" evidence="10">
    <location>
        <begin position="1"/>
        <end position="10"/>
    </location>
</feature>
<feature type="region of interest" description="Disordered" evidence="10">
    <location>
        <begin position="254"/>
        <end position="289"/>
    </location>
</feature>
<accession>A0A8S2R9K9</accession>
<proteinExistence type="predicted"/>
<feature type="region of interest" description="Disordered" evidence="10">
    <location>
        <begin position="67"/>
        <end position="109"/>
    </location>
</feature>
<feature type="region of interest" description="Disordered" evidence="10">
    <location>
        <begin position="434"/>
        <end position="453"/>
    </location>
</feature>
<dbReference type="PANTHER" id="PTHR24379">
    <property type="entry name" value="KRAB AND ZINC FINGER DOMAIN-CONTAINING"/>
    <property type="match status" value="1"/>
</dbReference>
<feature type="region of interest" description="Disordered" evidence="10">
    <location>
        <begin position="197"/>
        <end position="218"/>
    </location>
</feature>
<evidence type="ECO:0000256" key="10">
    <source>
        <dbReference type="SAM" id="MobiDB-lite"/>
    </source>
</evidence>
<evidence type="ECO:0000313" key="12">
    <source>
        <dbReference type="EMBL" id="CAF4147024.1"/>
    </source>
</evidence>
<dbReference type="AlphaFoldDB" id="A0A8S2R9K9"/>
<evidence type="ECO:0000259" key="11">
    <source>
        <dbReference type="PROSITE" id="PS50157"/>
    </source>
</evidence>
<dbReference type="Pfam" id="PF13912">
    <property type="entry name" value="zf-C2H2_6"/>
    <property type="match status" value="1"/>
</dbReference>
<evidence type="ECO:0000313" key="13">
    <source>
        <dbReference type="Proteomes" id="UP000676336"/>
    </source>
</evidence>
<dbReference type="InterPro" id="IPR013087">
    <property type="entry name" value="Znf_C2H2_type"/>
</dbReference>
<evidence type="ECO:0000256" key="6">
    <source>
        <dbReference type="ARBA" id="ARBA00023125"/>
    </source>
</evidence>
<organism evidence="12 13">
    <name type="scientific">Rotaria magnacalcarata</name>
    <dbReference type="NCBI Taxonomy" id="392030"/>
    <lineage>
        <taxon>Eukaryota</taxon>
        <taxon>Metazoa</taxon>
        <taxon>Spiralia</taxon>
        <taxon>Gnathifera</taxon>
        <taxon>Rotifera</taxon>
        <taxon>Eurotatoria</taxon>
        <taxon>Bdelloidea</taxon>
        <taxon>Philodinida</taxon>
        <taxon>Philodinidae</taxon>
        <taxon>Rotaria</taxon>
    </lineage>
</organism>
<dbReference type="PROSITE" id="PS50157">
    <property type="entry name" value="ZINC_FINGER_C2H2_2"/>
    <property type="match status" value="3"/>
</dbReference>
<dbReference type="SUPFAM" id="SSF57667">
    <property type="entry name" value="beta-beta-alpha zinc fingers"/>
    <property type="match status" value="2"/>
</dbReference>
<dbReference type="EMBL" id="CAJOBI010009822">
    <property type="protein sequence ID" value="CAF4147024.1"/>
    <property type="molecule type" value="Genomic_DNA"/>
</dbReference>
<gene>
    <name evidence="12" type="ORF">SMN809_LOCUS19563</name>
</gene>
<keyword evidence="3 9" id="KW-0863">Zinc-finger</keyword>
<comment type="caution">
    <text evidence="12">The sequence shown here is derived from an EMBL/GenBank/DDBJ whole genome shotgun (WGS) entry which is preliminary data.</text>
</comment>
<feature type="region of interest" description="Disordered" evidence="10">
    <location>
        <begin position="40"/>
        <end position="59"/>
    </location>
</feature>
<keyword evidence="6" id="KW-0238">DNA-binding</keyword>
<evidence type="ECO:0000256" key="2">
    <source>
        <dbReference type="ARBA" id="ARBA00022737"/>
    </source>
</evidence>
<feature type="compositionally biased region" description="Low complexity" evidence="10">
    <location>
        <begin position="439"/>
        <end position="453"/>
    </location>
</feature>
<evidence type="ECO:0000256" key="3">
    <source>
        <dbReference type="ARBA" id="ARBA00022771"/>
    </source>
</evidence>
<feature type="region of interest" description="Disordered" evidence="10">
    <location>
        <begin position="1"/>
        <end position="34"/>
    </location>
</feature>
<sequence length="560" mass="61627">MEQKASEPKRLSKRKGAPKHINQTLNHNKKPTSSVQLIVKIPSPNNNNNNNDDDNDNESIETQNLFSSSISNKRTNSRRNNESSNEATTNQRKKFKCSTKDQESSNMISDASNNESYNCINLLKPSIMTDISINNLSLLNLTTPGSVSSPSSINSRSFNSVKGNHIERIAVSLLSGTETLSDIGTNGLNLSHDLNDVTSDHTTSKIRTRRKPTSLSSAATALETTATANDILPSAVPTSYTNVATILSPSLDDQDDDILSTGDASNDSSSISTNGLQQNGTNIPNVNKQLSSTISTTPTAEGLTITAINQTGQKQVFMAKQLGNLKKYQCGLCEKIVTNIQIHVRRHTNDKPYPCTYCEKRFTNSGDLQIHVRIHTGEKPYACPLCLKSYRTIGNFNSHVKTHDSGTRPHRCELCNQTFPIPKDWYSHLRSSHRSRIPNNNLSTTTTTTTNTSTTLSAANATTTVTQPLFSNALSSQQQHNEIFVPNKVKLEPINRSQLIIKSSNIDDQEPVNMSKKESSNDIDEDEENDGDDDVDEEEVENHHQTTHNLLANVSSPVHA</sequence>
<evidence type="ECO:0000256" key="7">
    <source>
        <dbReference type="ARBA" id="ARBA00023163"/>
    </source>
</evidence>
<evidence type="ECO:0000256" key="5">
    <source>
        <dbReference type="ARBA" id="ARBA00023015"/>
    </source>
</evidence>
<feature type="compositionally biased region" description="Polar residues" evidence="10">
    <location>
        <begin position="262"/>
        <end position="289"/>
    </location>
</feature>
<dbReference type="PROSITE" id="PS00028">
    <property type="entry name" value="ZINC_FINGER_C2H2_1"/>
    <property type="match status" value="3"/>
</dbReference>
<dbReference type="SMART" id="SM00355">
    <property type="entry name" value="ZnF_C2H2"/>
    <property type="match status" value="4"/>
</dbReference>
<dbReference type="PANTHER" id="PTHR24379:SF121">
    <property type="entry name" value="C2H2-TYPE DOMAIN-CONTAINING PROTEIN"/>
    <property type="match status" value="1"/>
</dbReference>
<dbReference type="FunFam" id="3.30.160.60:FF:001485">
    <property type="entry name" value="Krueppel-related zinc finger protein"/>
    <property type="match status" value="1"/>
</dbReference>
<feature type="domain" description="C2H2-type" evidence="11">
    <location>
        <begin position="410"/>
        <end position="438"/>
    </location>
</feature>
<keyword evidence="2" id="KW-0677">Repeat</keyword>
<feature type="domain" description="C2H2-type" evidence="11">
    <location>
        <begin position="353"/>
        <end position="380"/>
    </location>
</feature>
<evidence type="ECO:0000256" key="8">
    <source>
        <dbReference type="ARBA" id="ARBA00023242"/>
    </source>
</evidence>
<dbReference type="Pfam" id="PF00096">
    <property type="entry name" value="zf-C2H2"/>
    <property type="match status" value="2"/>
</dbReference>
<keyword evidence="5" id="KW-0805">Transcription regulation</keyword>
<keyword evidence="8" id="KW-0539">Nucleus</keyword>
<dbReference type="InterPro" id="IPR036236">
    <property type="entry name" value="Znf_C2H2_sf"/>
</dbReference>
<keyword evidence="4" id="KW-0862">Zinc</keyword>
<feature type="compositionally biased region" description="Polar residues" evidence="10">
    <location>
        <begin position="21"/>
        <end position="34"/>
    </location>
</feature>
<dbReference type="Gene3D" id="3.30.160.60">
    <property type="entry name" value="Classic Zinc Finger"/>
    <property type="match status" value="2"/>
</dbReference>
<feature type="region of interest" description="Disordered" evidence="10">
    <location>
        <begin position="502"/>
        <end position="560"/>
    </location>
</feature>
<dbReference type="Proteomes" id="UP000676336">
    <property type="component" value="Unassembled WGS sequence"/>
</dbReference>
<feature type="compositionally biased region" description="Polar residues" evidence="10">
    <location>
        <begin position="547"/>
        <end position="560"/>
    </location>
</feature>
<feature type="compositionally biased region" description="Acidic residues" evidence="10">
    <location>
        <begin position="521"/>
        <end position="540"/>
    </location>
</feature>
<dbReference type="GO" id="GO:0008270">
    <property type="term" value="F:zinc ion binding"/>
    <property type="evidence" value="ECO:0007669"/>
    <property type="project" value="UniProtKB-KW"/>
</dbReference>
<evidence type="ECO:0000256" key="4">
    <source>
        <dbReference type="ARBA" id="ARBA00022833"/>
    </source>
</evidence>
<evidence type="ECO:0000256" key="9">
    <source>
        <dbReference type="PROSITE-ProRule" id="PRU00042"/>
    </source>
</evidence>
<name>A0A8S2R9K9_9BILA</name>
<dbReference type="GO" id="GO:0003677">
    <property type="term" value="F:DNA binding"/>
    <property type="evidence" value="ECO:0007669"/>
    <property type="project" value="UniProtKB-KW"/>
</dbReference>
<dbReference type="FunFam" id="3.30.160.60:FF:000100">
    <property type="entry name" value="Zinc finger 45-like"/>
    <property type="match status" value="1"/>
</dbReference>
<feature type="domain" description="C2H2-type" evidence="11">
    <location>
        <begin position="381"/>
        <end position="409"/>
    </location>
</feature>